<dbReference type="InterPro" id="IPR050870">
    <property type="entry name" value="FAST_kinase"/>
</dbReference>
<proteinExistence type="predicted"/>
<dbReference type="PANTHER" id="PTHR21228">
    <property type="entry name" value="FAST LEU-RICH DOMAIN-CONTAINING"/>
    <property type="match status" value="1"/>
</dbReference>
<feature type="region of interest" description="Disordered" evidence="1">
    <location>
        <begin position="179"/>
        <end position="212"/>
    </location>
</feature>
<dbReference type="InterPro" id="IPR058917">
    <property type="entry name" value="RESC6_dom"/>
</dbReference>
<gene>
    <name evidence="3" type="ORF">BgAZ_110650</name>
</gene>
<dbReference type="Pfam" id="PF26188">
    <property type="entry name" value="RESC6"/>
    <property type="match status" value="2"/>
</dbReference>
<evidence type="ECO:0000313" key="3">
    <source>
        <dbReference type="EMBL" id="KAK1445159.1"/>
    </source>
</evidence>
<keyword evidence="4" id="KW-1185">Reference proteome</keyword>
<name>A0AAD8PGW3_BABGI</name>
<dbReference type="Proteomes" id="UP001230268">
    <property type="component" value="Unassembled WGS sequence"/>
</dbReference>
<feature type="region of interest" description="Disordered" evidence="1">
    <location>
        <begin position="226"/>
        <end position="268"/>
    </location>
</feature>
<dbReference type="AlphaFoldDB" id="A0AAD8PGW3"/>
<evidence type="ECO:0000256" key="1">
    <source>
        <dbReference type="SAM" id="MobiDB-lite"/>
    </source>
</evidence>
<protein>
    <recommendedName>
        <fullName evidence="2">RNA-editing substrate-binding complex 6 protein domain-containing protein</fullName>
    </recommendedName>
</protein>
<dbReference type="GO" id="GO:0003723">
    <property type="term" value="F:RNA binding"/>
    <property type="evidence" value="ECO:0007669"/>
    <property type="project" value="TreeGrafter"/>
</dbReference>
<dbReference type="EMBL" id="JAVEPI010000001">
    <property type="protein sequence ID" value="KAK1445159.1"/>
    <property type="molecule type" value="Genomic_DNA"/>
</dbReference>
<feature type="compositionally biased region" description="Basic and acidic residues" evidence="1">
    <location>
        <begin position="254"/>
        <end position="268"/>
    </location>
</feature>
<feature type="domain" description="RNA-editing substrate-binding complex 6 protein" evidence="2">
    <location>
        <begin position="592"/>
        <end position="684"/>
    </location>
</feature>
<evidence type="ECO:0000259" key="2">
    <source>
        <dbReference type="Pfam" id="PF26188"/>
    </source>
</evidence>
<organism evidence="3 4">
    <name type="scientific">Babesia gibsoni</name>
    <dbReference type="NCBI Taxonomy" id="33632"/>
    <lineage>
        <taxon>Eukaryota</taxon>
        <taxon>Sar</taxon>
        <taxon>Alveolata</taxon>
        <taxon>Apicomplexa</taxon>
        <taxon>Aconoidasida</taxon>
        <taxon>Piroplasmida</taxon>
        <taxon>Babesiidae</taxon>
        <taxon>Babesia</taxon>
    </lineage>
</organism>
<comment type="caution">
    <text evidence="3">The sequence shown here is derived from an EMBL/GenBank/DDBJ whole genome shotgun (WGS) entry which is preliminary data.</text>
</comment>
<feature type="domain" description="RNA-editing substrate-binding complex 6 protein" evidence="2">
    <location>
        <begin position="403"/>
        <end position="580"/>
    </location>
</feature>
<dbReference type="GO" id="GO:0000963">
    <property type="term" value="P:mitochondrial RNA processing"/>
    <property type="evidence" value="ECO:0007669"/>
    <property type="project" value="TreeGrafter"/>
</dbReference>
<dbReference type="GO" id="GO:0035770">
    <property type="term" value="C:ribonucleoprotein granule"/>
    <property type="evidence" value="ECO:0007669"/>
    <property type="project" value="TreeGrafter"/>
</dbReference>
<dbReference type="PANTHER" id="PTHR21228:SF40">
    <property type="entry name" value="LD45607P"/>
    <property type="match status" value="1"/>
</dbReference>
<accession>A0AAD8PGW3</accession>
<dbReference type="GO" id="GO:0044528">
    <property type="term" value="P:regulation of mitochondrial mRNA stability"/>
    <property type="evidence" value="ECO:0007669"/>
    <property type="project" value="TreeGrafter"/>
</dbReference>
<evidence type="ECO:0000313" key="4">
    <source>
        <dbReference type="Proteomes" id="UP001230268"/>
    </source>
</evidence>
<dbReference type="GO" id="GO:0005759">
    <property type="term" value="C:mitochondrial matrix"/>
    <property type="evidence" value="ECO:0007669"/>
    <property type="project" value="TreeGrafter"/>
</dbReference>
<reference evidence="3" key="1">
    <citation type="submission" date="2023-08" db="EMBL/GenBank/DDBJ databases">
        <title>Draft sequence of the Babesia gibsoni genome.</title>
        <authorList>
            <person name="Yamagishi J.Y."/>
            <person name="Xuan X.X."/>
        </authorList>
    </citation>
    <scope>NUCLEOTIDE SEQUENCE</scope>
    <source>
        <strain evidence="3">Azabu</strain>
    </source>
</reference>
<sequence length="1196" mass="133680">MKRLVSLHRVPLLLQARQHREIWNHILCQRCNIHGPCKYGRKQNIATFSEQKEPVKKPINSAELHDEFLNNFTDDAEAVDTSAKHFSSVRNVKPTKSGASKDRFRHGHITEGDMYSAKPVWQQLNDLESTWNTHFLKSGRIKSQKAISRAKKCAESLDCIESNQSKLVNVDCFRETFGEKNNGDSGSGVHSYNNSVVDSSSDRQAKGNPHIIANNASNAGLWMTKGTDISNTGNEPSGFLQGEGLNTDSPYDIGMRKGEGRRTNAKLSSEEEAVRAALAPSVLLKGILKEDDMSVIEGIFGKQNDGVIDAATPAAVIEATTRLEPETWLNMNPAHIMLQQSILKCKSSSQLLLAIADKVDQMNSVNVSTALHRLARYTNPNSRYMLSSNETFCRLVGVVEHHLPEFDCQGLTNIFWSVVRLRIQPPWLDSLMNAICKNASDLSVGELASSLYAVSKITVKNSSGVDLRDRLISLAQERVSHFTRPLDVTCVATALARLNVRNPILFGKLSSTVILNIKDFSMQHICGIAWAFASLGFTDRVLFSKIRQFIEENANLGAIRDVIHLGWALSKINEADKELFLCTISPFVRSHIGHLSCRDISTVAWSFVNAEVDDPDLFDDLASALQHHVDEMTTQDIAAAVAAFAHMEESHKQLFKKMRNRASALLQEFTPLQLAKIVRGFTSVADERFYGLLGKAVEAKVHLMLPENIVEIFMGLTEVGYQNNTLYKKLLDAISSSSRKLYAEDALLMLQVVTKLKQEPHDTAMSSKLYKVSYALIEQIEKRVGKWKCYNISHITSFFDCLNSMGMGGSKGDSTVKMLSKLCLSCINRLFSNKIDADTRNELFTKFTKACANLSPRKLAFIQAELSKNTQLMTAFHNCVASLRSGNFLESTALKVDAAHCLINIGYLDDGVVALCDDIVTCSDFGNNIDSIESIDTLSKAIWMFTESNLHLAWVKDKLRMISESNVEWQPCSALIRIMWSCVVLGEDAMLMRMLPNFVPLFNKLPEDMMLAQQVALHVLSCLPIRVEGDDNVNNANGIVADGDESYCVSRDVQSSLRDWLDYQRDDLYTVYSGLQKKRTMELDYDSLISESLIAMKIPHRTVHTIENIYRVSVSFPLENHVIDVLNFTDCFVPKGQARSRATLRQRQLQLLGYGVASLNLGSLYEAHRERRCKELMAETISGFCATALDYLPIDK</sequence>